<evidence type="ECO:0000259" key="6">
    <source>
        <dbReference type="Pfam" id="PF00460"/>
    </source>
</evidence>
<dbReference type="InterPro" id="IPR037058">
    <property type="entry name" value="Falgellar_hook_FlgE_sf"/>
</dbReference>
<dbReference type="PANTHER" id="PTHR30435:SF1">
    <property type="entry name" value="FLAGELLAR HOOK PROTEIN FLGE"/>
    <property type="match status" value="1"/>
</dbReference>
<dbReference type="InterPro" id="IPR053967">
    <property type="entry name" value="LlgE_F_G-like_D1"/>
</dbReference>
<feature type="domain" description="Flagellar hook protein FlgE/F/G-like D1" evidence="9">
    <location>
        <begin position="83"/>
        <end position="150"/>
    </location>
</feature>
<evidence type="ECO:0000313" key="11">
    <source>
        <dbReference type="Proteomes" id="UP000474758"/>
    </source>
</evidence>
<keyword evidence="4 5" id="KW-0975">Bacterial flagellum</keyword>
<comment type="subcellular location">
    <subcellularLocation>
        <location evidence="1 5">Bacterial flagellum basal body</location>
    </subcellularLocation>
</comment>
<keyword evidence="10" id="KW-0282">Flagellum</keyword>
<evidence type="ECO:0000313" key="10">
    <source>
        <dbReference type="EMBL" id="NGQ90024.1"/>
    </source>
</evidence>
<dbReference type="Pfam" id="PF00460">
    <property type="entry name" value="Flg_bb_rod"/>
    <property type="match status" value="1"/>
</dbReference>
<keyword evidence="10" id="KW-0966">Cell projection</keyword>
<evidence type="ECO:0000256" key="5">
    <source>
        <dbReference type="RuleBase" id="RU362116"/>
    </source>
</evidence>
<dbReference type="SUPFAM" id="SSF117143">
    <property type="entry name" value="Flagellar hook protein flgE"/>
    <property type="match status" value="1"/>
</dbReference>
<dbReference type="GO" id="GO:0005829">
    <property type="term" value="C:cytosol"/>
    <property type="evidence" value="ECO:0007669"/>
    <property type="project" value="TreeGrafter"/>
</dbReference>
<dbReference type="InterPro" id="IPR010930">
    <property type="entry name" value="Flg_bb/hook_C_dom"/>
</dbReference>
<dbReference type="Pfam" id="PF22692">
    <property type="entry name" value="LlgE_F_G_D1"/>
    <property type="match status" value="1"/>
</dbReference>
<organism evidence="10 11">
    <name type="scientific">Paragemmobacter kunshanensis</name>
    <dbReference type="NCBI Taxonomy" id="2583234"/>
    <lineage>
        <taxon>Bacteria</taxon>
        <taxon>Pseudomonadati</taxon>
        <taxon>Pseudomonadota</taxon>
        <taxon>Alphaproteobacteria</taxon>
        <taxon>Rhodobacterales</taxon>
        <taxon>Paracoccaceae</taxon>
        <taxon>Paragemmobacter</taxon>
    </lineage>
</organism>
<evidence type="ECO:0000259" key="8">
    <source>
        <dbReference type="Pfam" id="PF07559"/>
    </source>
</evidence>
<evidence type="ECO:0000256" key="2">
    <source>
        <dbReference type="ARBA" id="ARBA00009677"/>
    </source>
</evidence>
<evidence type="ECO:0000259" key="7">
    <source>
        <dbReference type="Pfam" id="PF06429"/>
    </source>
</evidence>
<evidence type="ECO:0000256" key="4">
    <source>
        <dbReference type="ARBA" id="ARBA00023143"/>
    </source>
</evidence>
<dbReference type="InterPro" id="IPR011491">
    <property type="entry name" value="FlgE_D2"/>
</dbReference>
<dbReference type="GO" id="GO:0071978">
    <property type="term" value="P:bacterial-type flagellum-dependent swarming motility"/>
    <property type="evidence" value="ECO:0007669"/>
    <property type="project" value="TreeGrafter"/>
</dbReference>
<dbReference type="Pfam" id="PF07559">
    <property type="entry name" value="FlgE_D2"/>
    <property type="match status" value="1"/>
</dbReference>
<comment type="caution">
    <text evidence="10">The sequence shown here is derived from an EMBL/GenBank/DDBJ whole genome shotgun (WGS) entry which is preliminary data.</text>
</comment>
<dbReference type="EMBL" id="JAALFE010000003">
    <property type="protein sequence ID" value="NGQ90024.1"/>
    <property type="molecule type" value="Genomic_DNA"/>
</dbReference>
<dbReference type="GO" id="GO:0009424">
    <property type="term" value="C:bacterial-type flagellum hook"/>
    <property type="evidence" value="ECO:0007669"/>
    <property type="project" value="TreeGrafter"/>
</dbReference>
<keyword evidence="11" id="KW-1185">Reference proteome</keyword>
<evidence type="ECO:0000256" key="1">
    <source>
        <dbReference type="ARBA" id="ARBA00004117"/>
    </source>
</evidence>
<dbReference type="GO" id="GO:0009425">
    <property type="term" value="C:bacterial-type flagellum basal body"/>
    <property type="evidence" value="ECO:0007669"/>
    <property type="project" value="UniProtKB-SubCell"/>
</dbReference>
<evidence type="ECO:0000256" key="3">
    <source>
        <dbReference type="ARBA" id="ARBA00019015"/>
    </source>
</evidence>
<dbReference type="InterPro" id="IPR001444">
    <property type="entry name" value="Flag_bb_rod_N"/>
</dbReference>
<comment type="function">
    <text evidence="5">A flexible structure which links the flagellar filament to the drive apparatus in the basal body.</text>
</comment>
<dbReference type="Gene3D" id="2.60.98.20">
    <property type="entry name" value="Flagellar hook protein FlgE"/>
    <property type="match status" value="1"/>
</dbReference>
<dbReference type="PANTHER" id="PTHR30435">
    <property type="entry name" value="FLAGELLAR PROTEIN"/>
    <property type="match status" value="1"/>
</dbReference>
<accession>A0A6M1TXP7</accession>
<dbReference type="RefSeq" id="WP_165047253.1">
    <property type="nucleotide sequence ID" value="NZ_JAALFE010000003.1"/>
</dbReference>
<dbReference type="Pfam" id="PF06429">
    <property type="entry name" value="Flg_bbr_C"/>
    <property type="match status" value="1"/>
</dbReference>
<dbReference type="AlphaFoldDB" id="A0A6M1TXP7"/>
<feature type="domain" description="Flagellar hook protein FlgE D2" evidence="8">
    <location>
        <begin position="184"/>
        <end position="305"/>
    </location>
</feature>
<dbReference type="Proteomes" id="UP000474758">
    <property type="component" value="Unassembled WGS sequence"/>
</dbReference>
<keyword evidence="10" id="KW-0969">Cilium</keyword>
<feature type="domain" description="Flagellar basal-body/hook protein C-terminal" evidence="7">
    <location>
        <begin position="380"/>
        <end position="424"/>
    </location>
</feature>
<feature type="domain" description="Flagellar basal body rod protein N-terminal" evidence="6">
    <location>
        <begin position="3"/>
        <end position="33"/>
    </location>
</feature>
<dbReference type="InterPro" id="IPR020013">
    <property type="entry name" value="Flagellar_FlgE/F/G"/>
</dbReference>
<dbReference type="InterPro" id="IPR037925">
    <property type="entry name" value="FlgE/F/G-like"/>
</dbReference>
<reference evidence="10 11" key="1">
    <citation type="submission" date="2020-02" db="EMBL/GenBank/DDBJ databases">
        <title>Rhodobacter translucens sp. nov., a novel bacterium isolated from activated sludge.</title>
        <authorList>
            <person name="Liu J."/>
        </authorList>
    </citation>
    <scope>NUCLEOTIDE SEQUENCE [LARGE SCALE GENOMIC DNA]</scope>
    <source>
        <strain evidence="10 11">HX-7-19</strain>
    </source>
</reference>
<dbReference type="NCBIfam" id="TIGR03506">
    <property type="entry name" value="FlgEFG_subfam"/>
    <property type="match status" value="1"/>
</dbReference>
<protein>
    <recommendedName>
        <fullName evidence="3 5">Flagellar hook protein FlgE</fullName>
    </recommendedName>
</protein>
<name>A0A6M1TXP7_9RHOB</name>
<proteinExistence type="inferred from homology"/>
<comment type="similarity">
    <text evidence="2 5">Belongs to the flagella basal body rod proteins family.</text>
</comment>
<evidence type="ECO:0000259" key="9">
    <source>
        <dbReference type="Pfam" id="PF22692"/>
    </source>
</evidence>
<sequence>MSMSTALSGLMAAQTEISATSHNIANVGTVGFRSSRVEFADVFSSSPFSSQRTAVGSGVQVQRVAQDFTQGNVVTTGNLLDIAIEGQGFFAIQTPSDANTLPGETRFSRSGAFTMDATGNVVNASGEALLSWPVGLDGLPLTNELSQAIPLTIPLEMGTPVASSELALQVRLPSDDGMLGQQDAVPPTNAFDPADPTSWATRTPVPLFGPAGTPVEAEAYFIKISGPDAVTTDTVYELRLFVDGAELPPTDPLLPPRVTFDAAGEISAGGTIGFGPAGPGALAVDLTGSELSTSPFAVQSASHNGAAAGGLTNLELDGSGAVWATYGTSGRMAMGQIVLANFTNPGGLKVQGKATFAATSESGAPIVGTPGTSGFGLLRAGALERSNVELTEELVNLISAQRNYQASAKAMETSTSLMQTIMNIRS</sequence>
<gene>
    <name evidence="10" type="ORF">G5V65_03890</name>
</gene>